<feature type="transmembrane region" description="Helical" evidence="5">
    <location>
        <begin position="186"/>
        <end position="210"/>
    </location>
</feature>
<proteinExistence type="predicted"/>
<evidence type="ECO:0000256" key="3">
    <source>
        <dbReference type="ARBA" id="ARBA00022989"/>
    </source>
</evidence>
<evidence type="ECO:0000256" key="1">
    <source>
        <dbReference type="ARBA" id="ARBA00004141"/>
    </source>
</evidence>
<dbReference type="EMBL" id="BLXT01004186">
    <property type="protein sequence ID" value="GFO10639.1"/>
    <property type="molecule type" value="Genomic_DNA"/>
</dbReference>
<dbReference type="PANTHER" id="PTHR22950:SF703">
    <property type="entry name" value="AMINO ACID TRANSPORTER TRANSMEMBRANE DOMAIN-CONTAINING PROTEIN"/>
    <property type="match status" value="1"/>
</dbReference>
<evidence type="ECO:0000256" key="5">
    <source>
        <dbReference type="SAM" id="Phobius"/>
    </source>
</evidence>
<dbReference type="InterPro" id="IPR013057">
    <property type="entry name" value="AA_transpt_TM"/>
</dbReference>
<dbReference type="GO" id="GO:0015179">
    <property type="term" value="F:L-amino acid transmembrane transporter activity"/>
    <property type="evidence" value="ECO:0007669"/>
    <property type="project" value="TreeGrafter"/>
</dbReference>
<name>A0AAV4AS64_9GAST</name>
<evidence type="ECO:0000259" key="6">
    <source>
        <dbReference type="Pfam" id="PF01490"/>
    </source>
</evidence>
<dbReference type="GO" id="GO:0005774">
    <property type="term" value="C:vacuolar membrane"/>
    <property type="evidence" value="ECO:0007669"/>
    <property type="project" value="TreeGrafter"/>
</dbReference>
<protein>
    <submittedName>
        <fullName evidence="7">Amino acid transporter antl1-like isoform x2</fullName>
    </submittedName>
</protein>
<keyword evidence="8" id="KW-1185">Reference proteome</keyword>
<dbReference type="Pfam" id="PF01490">
    <property type="entry name" value="Aa_trans"/>
    <property type="match status" value="1"/>
</dbReference>
<comment type="subcellular location">
    <subcellularLocation>
        <location evidence="1">Membrane</location>
        <topology evidence="1">Multi-pass membrane protein</topology>
    </subcellularLocation>
</comment>
<dbReference type="PANTHER" id="PTHR22950">
    <property type="entry name" value="AMINO ACID TRANSPORTER"/>
    <property type="match status" value="1"/>
</dbReference>
<feature type="transmembrane region" description="Helical" evidence="5">
    <location>
        <begin position="52"/>
        <end position="73"/>
    </location>
</feature>
<keyword evidence="4 5" id="KW-0472">Membrane</keyword>
<evidence type="ECO:0000313" key="7">
    <source>
        <dbReference type="EMBL" id="GFO10639.1"/>
    </source>
</evidence>
<organism evidence="7 8">
    <name type="scientific">Plakobranchus ocellatus</name>
    <dbReference type="NCBI Taxonomy" id="259542"/>
    <lineage>
        <taxon>Eukaryota</taxon>
        <taxon>Metazoa</taxon>
        <taxon>Spiralia</taxon>
        <taxon>Lophotrochozoa</taxon>
        <taxon>Mollusca</taxon>
        <taxon>Gastropoda</taxon>
        <taxon>Heterobranchia</taxon>
        <taxon>Euthyneura</taxon>
        <taxon>Panpulmonata</taxon>
        <taxon>Sacoglossa</taxon>
        <taxon>Placobranchoidea</taxon>
        <taxon>Plakobranchidae</taxon>
        <taxon>Plakobranchus</taxon>
    </lineage>
</organism>
<evidence type="ECO:0000256" key="2">
    <source>
        <dbReference type="ARBA" id="ARBA00022692"/>
    </source>
</evidence>
<feature type="transmembrane region" description="Helical" evidence="5">
    <location>
        <begin position="112"/>
        <end position="134"/>
    </location>
</feature>
<feature type="transmembrane region" description="Helical" evidence="5">
    <location>
        <begin position="269"/>
        <end position="286"/>
    </location>
</feature>
<feature type="transmembrane region" description="Helical" evidence="5">
    <location>
        <begin position="154"/>
        <end position="174"/>
    </location>
</feature>
<dbReference type="FunFam" id="1.20.1740.10:FF:000052">
    <property type="entry name" value="Lysine histidine transporter-like 3"/>
    <property type="match status" value="1"/>
</dbReference>
<feature type="transmembrane region" description="Helical" evidence="5">
    <location>
        <begin position="335"/>
        <end position="355"/>
    </location>
</feature>
<evidence type="ECO:0000256" key="4">
    <source>
        <dbReference type="ARBA" id="ARBA00023136"/>
    </source>
</evidence>
<keyword evidence="2 5" id="KW-0812">Transmembrane</keyword>
<dbReference type="AlphaFoldDB" id="A0AAV4AS64"/>
<reference evidence="7 8" key="1">
    <citation type="journal article" date="2021" name="Elife">
        <title>Chloroplast acquisition without the gene transfer in kleptoplastic sea slugs, Plakobranchus ocellatus.</title>
        <authorList>
            <person name="Maeda T."/>
            <person name="Takahashi S."/>
            <person name="Yoshida T."/>
            <person name="Shimamura S."/>
            <person name="Takaki Y."/>
            <person name="Nagai Y."/>
            <person name="Toyoda A."/>
            <person name="Suzuki Y."/>
            <person name="Arimoto A."/>
            <person name="Ishii H."/>
            <person name="Satoh N."/>
            <person name="Nishiyama T."/>
            <person name="Hasebe M."/>
            <person name="Maruyama T."/>
            <person name="Minagawa J."/>
            <person name="Obokata J."/>
            <person name="Shigenobu S."/>
        </authorList>
    </citation>
    <scope>NUCLEOTIDE SEQUENCE [LARGE SCALE GENOMIC DNA]</scope>
</reference>
<sequence length="370" mass="40421">MFVCACTATYTGTLLGRCWLLVRERHVEYRENTRHPYPAIGQAAFGKNCRKLVSFCVDFTSFGSCVVFVLLASQNISDLVASIGPSWSFCSWLVIVAAALCPFCWLGTPKDFWPIALAAALATAVACLVILIKMWRDAVVVLPAFHGPLYWKSFLISFGTMAFAFGGHHVFPTIQVDMKKPERFSAAISIAYLGILALYVPVSVVGYLVYGSNLKANVLMAMLPGPLLTIAQLLITVHLLTATIILINPVCQEGEDVLKIPPNFSFRRIVYRTIVMGLIMFTALSLPQFGAVLALVGGSSMTAMVFIFPPLFYLRLCSMKGSWDLVEVSLHEKVACVEIIIVGALMGSAATYTALDALLSSQFSKPCYIN</sequence>
<feature type="transmembrane region" description="Helical" evidence="5">
    <location>
        <begin position="230"/>
        <end position="248"/>
    </location>
</feature>
<dbReference type="Proteomes" id="UP000735302">
    <property type="component" value="Unassembled WGS sequence"/>
</dbReference>
<feature type="transmembrane region" description="Helical" evidence="5">
    <location>
        <begin position="292"/>
        <end position="314"/>
    </location>
</feature>
<keyword evidence="3 5" id="KW-1133">Transmembrane helix</keyword>
<gene>
    <name evidence="7" type="ORF">PoB_003714400</name>
</gene>
<comment type="caution">
    <text evidence="7">The sequence shown here is derived from an EMBL/GenBank/DDBJ whole genome shotgun (WGS) entry which is preliminary data.</text>
</comment>
<dbReference type="Gene3D" id="1.10.4160.10">
    <property type="entry name" value="Hydantoin permease"/>
    <property type="match status" value="1"/>
</dbReference>
<feature type="domain" description="Amino acid transporter transmembrane" evidence="6">
    <location>
        <begin position="1"/>
        <end position="352"/>
    </location>
</feature>
<feature type="transmembrane region" description="Helical" evidence="5">
    <location>
        <begin position="85"/>
        <end position="105"/>
    </location>
</feature>
<accession>A0AAV4AS64</accession>
<evidence type="ECO:0000313" key="8">
    <source>
        <dbReference type="Proteomes" id="UP000735302"/>
    </source>
</evidence>